<dbReference type="Proteomes" id="UP000430975">
    <property type="component" value="Unassembled WGS sequence"/>
</dbReference>
<dbReference type="RefSeq" id="WP_153863963.1">
    <property type="nucleotide sequence ID" value="NZ_WJQS01000010.1"/>
</dbReference>
<name>A0A6I2GKA1_9LACT</name>
<feature type="signal peptide" evidence="1">
    <location>
        <begin position="1"/>
        <end position="24"/>
    </location>
</feature>
<comment type="caution">
    <text evidence="2">The sequence shown here is derived from an EMBL/GenBank/DDBJ whole genome shotgun (WGS) entry which is preliminary data.</text>
</comment>
<sequence>MKRFKQLVLSGTIFTMVACPTVFAEESSLTIDEAYQTKLEEVYEEELSDYIEMEYPAVFSYSLHDIDQNGIEELILLEDSIVKHVYTFDEEKEEVVFLEDLSAPFTYRNYILITEDGFIFRSGSNGAASGLYSGYKIEENGVEVEELYKFLWDYSVNSDKPYYKLDDPETFYTESEFLELVDSRYFVTEQDNMVEFESMELDYPIKDFPRVDDSPLSEGEKD</sequence>
<evidence type="ECO:0000313" key="3">
    <source>
        <dbReference type="Proteomes" id="UP000430975"/>
    </source>
</evidence>
<evidence type="ECO:0000313" key="2">
    <source>
        <dbReference type="EMBL" id="MRI86272.1"/>
    </source>
</evidence>
<keyword evidence="1" id="KW-0732">Signal</keyword>
<dbReference type="PROSITE" id="PS51257">
    <property type="entry name" value="PROKAR_LIPOPROTEIN"/>
    <property type="match status" value="1"/>
</dbReference>
<dbReference type="AlphaFoldDB" id="A0A6I2GKA1"/>
<reference evidence="2 3" key="1">
    <citation type="submission" date="2019-11" db="EMBL/GenBank/DDBJ databases">
        <title>Characterisation of Fundicoccus ignavus gen. nov. sp. nov., a novel genus of the family Aerococcaceae isolated from bulk tank milk.</title>
        <authorList>
            <person name="Siebert A."/>
            <person name="Huptas C."/>
            <person name="Wenning M."/>
            <person name="Scherer S."/>
            <person name="Doll E.V."/>
        </authorList>
    </citation>
    <scope>NUCLEOTIDE SEQUENCE [LARGE SCALE GENOMIC DNA]</scope>
    <source>
        <strain evidence="2 3">WS4759</strain>
    </source>
</reference>
<evidence type="ECO:0000256" key="1">
    <source>
        <dbReference type="SAM" id="SignalP"/>
    </source>
</evidence>
<accession>A0A6I2GKA1</accession>
<proteinExistence type="predicted"/>
<keyword evidence="3" id="KW-1185">Reference proteome</keyword>
<feature type="chain" id="PRO_5026296296" evidence="1">
    <location>
        <begin position="25"/>
        <end position="222"/>
    </location>
</feature>
<gene>
    <name evidence="2" type="ORF">GIY09_10490</name>
</gene>
<organism evidence="2 3">
    <name type="scientific">Fundicoccus ignavus</name>
    <dbReference type="NCBI Taxonomy" id="2664442"/>
    <lineage>
        <taxon>Bacteria</taxon>
        <taxon>Bacillati</taxon>
        <taxon>Bacillota</taxon>
        <taxon>Bacilli</taxon>
        <taxon>Lactobacillales</taxon>
        <taxon>Aerococcaceae</taxon>
        <taxon>Fundicoccus</taxon>
    </lineage>
</organism>
<dbReference type="EMBL" id="WJQS01000010">
    <property type="protein sequence ID" value="MRI86272.1"/>
    <property type="molecule type" value="Genomic_DNA"/>
</dbReference>
<protein>
    <submittedName>
        <fullName evidence="2">Uncharacterized protein</fullName>
    </submittedName>
</protein>